<dbReference type="GeneID" id="8366302"/>
<dbReference type="HOGENOM" id="CLU_137175_0_0_2"/>
<gene>
    <name evidence="2" type="ORF">Mefer_1594</name>
</gene>
<feature type="transmembrane region" description="Helical" evidence="1">
    <location>
        <begin position="15"/>
        <end position="33"/>
    </location>
</feature>
<sequence>MANGANEKTDFKLKLLKAVAFSIGMGAVFYYGAQQSVTFNEVVSAFASVPLLVIIVVELLDKAVDSMEVFNQLYSTYGGKSEYGKYAMTFIGMLIAFFGMLWLVSGTITLNVGSMSPANLVVAALLSLYILAPETGDDELILFAWLGATIATFGKYLTLIPHIPGLTT</sequence>
<evidence type="ECO:0000313" key="2">
    <source>
        <dbReference type="EMBL" id="ACV25397.1"/>
    </source>
</evidence>
<proteinExistence type="predicted"/>
<accession>C7P9P0</accession>
<evidence type="ECO:0000256" key="1">
    <source>
        <dbReference type="SAM" id="Phobius"/>
    </source>
</evidence>
<keyword evidence="2" id="KW-0614">Plasmid</keyword>
<keyword evidence="3" id="KW-1185">Reference proteome</keyword>
<keyword evidence="1" id="KW-0812">Transmembrane</keyword>
<keyword evidence="1" id="KW-0472">Membrane</keyword>
<feature type="transmembrane region" description="Helical" evidence="1">
    <location>
        <begin position="45"/>
        <end position="64"/>
    </location>
</feature>
<feature type="transmembrane region" description="Helical" evidence="1">
    <location>
        <begin position="85"/>
        <end position="104"/>
    </location>
</feature>
<dbReference type="KEGG" id="mfe:Mefer_1594"/>
<dbReference type="OrthoDB" id="60273at2157"/>
<dbReference type="AlphaFoldDB" id="C7P9P0"/>
<dbReference type="EMBL" id="CP001697">
    <property type="protein sequence ID" value="ACV25397.1"/>
    <property type="molecule type" value="Genomic_DNA"/>
</dbReference>
<dbReference type="eggNOG" id="arCOG05106">
    <property type="taxonomic scope" value="Archaea"/>
</dbReference>
<feature type="transmembrane region" description="Helical" evidence="1">
    <location>
        <begin position="110"/>
        <end position="131"/>
    </location>
</feature>
<geneLocation type="plasmid" evidence="2 3">
    <name>pMEFER01</name>
</geneLocation>
<feature type="transmembrane region" description="Helical" evidence="1">
    <location>
        <begin position="143"/>
        <end position="163"/>
    </location>
</feature>
<keyword evidence="1" id="KW-1133">Transmembrane helix</keyword>
<organism evidence="2 3">
    <name type="scientific">Methanocaldococcus fervens (strain DSM 4213 / JCM 15782 / AG86)</name>
    <name type="common">Methanococcus fervens</name>
    <dbReference type="NCBI Taxonomy" id="573064"/>
    <lineage>
        <taxon>Archaea</taxon>
        <taxon>Methanobacteriati</taxon>
        <taxon>Methanobacteriota</taxon>
        <taxon>Methanomada group</taxon>
        <taxon>Methanococci</taxon>
        <taxon>Methanococcales</taxon>
        <taxon>Methanocaldococcaceae</taxon>
        <taxon>Methanocaldococcus</taxon>
    </lineage>
</organism>
<dbReference type="Proteomes" id="UP000001495">
    <property type="component" value="Plasmid pMEFER01"/>
</dbReference>
<protein>
    <submittedName>
        <fullName evidence="2">Uncharacterized protein</fullName>
    </submittedName>
</protein>
<name>C7P9P0_METFA</name>
<reference evidence="2" key="1">
    <citation type="submission" date="2009-08" db="EMBL/GenBank/DDBJ databases">
        <title>Complete sequence of plasmid of Methanocaldococcus fervens AG86.</title>
        <authorList>
            <consortium name="US DOE Joint Genome Institute"/>
            <person name="Lucas S."/>
            <person name="Copeland A."/>
            <person name="Lapidus A."/>
            <person name="Glavina del Rio T."/>
            <person name="Tice H."/>
            <person name="Bruce D."/>
            <person name="Goodwin L."/>
            <person name="Pitluck S."/>
            <person name="Chertkov O."/>
            <person name="Detter J.C."/>
            <person name="Han C."/>
            <person name="Tapia R."/>
            <person name="Larimer F."/>
            <person name="Land M."/>
            <person name="Hauser L."/>
            <person name="Kyrpides N."/>
            <person name="Ovchinnikova G."/>
            <person name="Lupa-Sieprawska M."/>
            <person name="Whitman W.B."/>
        </authorList>
    </citation>
    <scope>NUCLEOTIDE SEQUENCE [LARGE SCALE GENOMIC DNA]</scope>
    <source>
        <strain evidence="2">AG86</strain>
        <plasmid evidence="2">pMEFER01</plasmid>
    </source>
</reference>
<evidence type="ECO:0000313" key="3">
    <source>
        <dbReference type="Proteomes" id="UP000001495"/>
    </source>
</evidence>
<dbReference type="RefSeq" id="WP_012795041.1">
    <property type="nucleotide sequence ID" value="NC_013157.1"/>
</dbReference>